<feature type="chain" id="PRO_5017041515" description="Lipoprotein" evidence="2">
    <location>
        <begin position="25"/>
        <end position="273"/>
    </location>
</feature>
<keyword evidence="4" id="KW-1185">Reference proteome</keyword>
<proteinExistence type="predicted"/>
<keyword evidence="2" id="KW-0732">Signal</keyword>
<organism evidence="3 4">
    <name type="scientific">Corallincola holothuriorum</name>
    <dbReference type="NCBI Taxonomy" id="2282215"/>
    <lineage>
        <taxon>Bacteria</taxon>
        <taxon>Pseudomonadati</taxon>
        <taxon>Pseudomonadota</taxon>
        <taxon>Gammaproteobacteria</taxon>
        <taxon>Alteromonadales</taxon>
        <taxon>Psychromonadaceae</taxon>
        <taxon>Corallincola</taxon>
    </lineage>
</organism>
<sequence length="273" mass="29677">MKWVPKHCLVALLTLLFAAGCAQQQTSVRAHPDFANNKVNIERVAVVPPIVEFHTVEFSGEGVRNLEQEARFEKLLIERAVLALQNRGYTPVVVDREEVSHELANFNVDLGKLREQYQQASERLYKQHHVSFEESVSFQESVGEAASIVASYADADAVLLMRYSGFEKTGGALAKDVAVSVLVGLLTGYVPVQEAEGEFIEVAVLDGITGNVLWVNAASKAQANNSALPEAFAALQDDIDPLPGEAPVSVNAELTEADVDLVEESSETKEISL</sequence>
<evidence type="ECO:0008006" key="5">
    <source>
        <dbReference type="Google" id="ProtNLM"/>
    </source>
</evidence>
<gene>
    <name evidence="3" type="ORF">DU002_11055</name>
</gene>
<name>A0A368NH01_9GAMM</name>
<evidence type="ECO:0000256" key="1">
    <source>
        <dbReference type="SAM" id="Coils"/>
    </source>
</evidence>
<evidence type="ECO:0000256" key="2">
    <source>
        <dbReference type="SAM" id="SignalP"/>
    </source>
</evidence>
<reference evidence="3 4" key="1">
    <citation type="submission" date="2018-07" db="EMBL/GenBank/DDBJ databases">
        <title>Corallincola holothuriorum sp. nov., a new facultative anaerobe isolated from sea cucumber Apostichopus japonicus.</title>
        <authorList>
            <person name="Xia H."/>
        </authorList>
    </citation>
    <scope>NUCLEOTIDE SEQUENCE [LARGE SCALE GENOMIC DNA]</scope>
    <source>
        <strain evidence="3 4">C4</strain>
    </source>
</reference>
<evidence type="ECO:0000313" key="3">
    <source>
        <dbReference type="EMBL" id="RCU49456.1"/>
    </source>
</evidence>
<dbReference type="EMBL" id="QPID01000006">
    <property type="protein sequence ID" value="RCU49456.1"/>
    <property type="molecule type" value="Genomic_DNA"/>
</dbReference>
<keyword evidence="1" id="KW-0175">Coiled coil</keyword>
<dbReference type="PROSITE" id="PS51257">
    <property type="entry name" value="PROKAR_LIPOPROTEIN"/>
    <property type="match status" value="1"/>
</dbReference>
<accession>A0A368NH01</accession>
<dbReference type="RefSeq" id="WP_114338452.1">
    <property type="nucleotide sequence ID" value="NZ_QPID01000006.1"/>
</dbReference>
<feature type="signal peptide" evidence="2">
    <location>
        <begin position="1"/>
        <end position="24"/>
    </location>
</feature>
<protein>
    <recommendedName>
        <fullName evidence="5">Lipoprotein</fullName>
    </recommendedName>
</protein>
<dbReference type="Proteomes" id="UP000252558">
    <property type="component" value="Unassembled WGS sequence"/>
</dbReference>
<comment type="caution">
    <text evidence="3">The sequence shown here is derived from an EMBL/GenBank/DDBJ whole genome shotgun (WGS) entry which is preliminary data.</text>
</comment>
<dbReference type="AlphaFoldDB" id="A0A368NH01"/>
<feature type="coiled-coil region" evidence="1">
    <location>
        <begin position="96"/>
        <end position="123"/>
    </location>
</feature>
<evidence type="ECO:0000313" key="4">
    <source>
        <dbReference type="Proteomes" id="UP000252558"/>
    </source>
</evidence>